<dbReference type="RefSeq" id="WP_098464453.1">
    <property type="nucleotide sequence ID" value="NZ_PDJJ01000001.1"/>
</dbReference>
<evidence type="ECO:0000313" key="2">
    <source>
        <dbReference type="EMBL" id="PFG44216.1"/>
    </source>
</evidence>
<dbReference type="Gene3D" id="3.90.550.10">
    <property type="entry name" value="Spore Coat Polysaccharide Biosynthesis Protein SpsA, Chain A"/>
    <property type="match status" value="1"/>
</dbReference>
<keyword evidence="3" id="KW-1185">Reference proteome</keyword>
<evidence type="ECO:0000259" key="1">
    <source>
        <dbReference type="Pfam" id="PF00535"/>
    </source>
</evidence>
<dbReference type="AlphaFoldDB" id="A0A2A9F097"/>
<sequence length="289" mass="31937">MVASLGFGLPVYNGERFLPGALDSLLTQDYEDIEVVVSDNGSTDATEEICRAAAAADPRVRYVREETNRGGTWNYRRVVELSASPLFSWMAVDDLKLPTFASSCVAALDARPDAVFAMTRTGIIDGDDVVFEELNDADLGLDAPTAPERIRNLYRSLAAHVMYGVIRRPALDRTRPLLAMVGDDVVLLTELLCQGPAVVVDDRSFLQRRIPEQLSMQGQEQVKWHAPSASVRFAFPQTRLNLELYRAVATTDLPFRQKARAWAQVGPAWVFPRWRGMARDVATAVGVPG</sequence>
<proteinExistence type="predicted"/>
<dbReference type="PANTHER" id="PTHR43685">
    <property type="entry name" value="GLYCOSYLTRANSFERASE"/>
    <property type="match status" value="1"/>
</dbReference>
<accession>A0A2A9F097</accession>
<dbReference type="Proteomes" id="UP000224130">
    <property type="component" value="Unassembled WGS sequence"/>
</dbReference>
<dbReference type="InterPro" id="IPR050834">
    <property type="entry name" value="Glycosyltransf_2"/>
</dbReference>
<dbReference type="InterPro" id="IPR001173">
    <property type="entry name" value="Glyco_trans_2-like"/>
</dbReference>
<name>A0A2A9F097_9MICO</name>
<organism evidence="2 3">
    <name type="scientific">Isoptericola jiangsuensis</name>
    <dbReference type="NCBI Taxonomy" id="548579"/>
    <lineage>
        <taxon>Bacteria</taxon>
        <taxon>Bacillati</taxon>
        <taxon>Actinomycetota</taxon>
        <taxon>Actinomycetes</taxon>
        <taxon>Micrococcales</taxon>
        <taxon>Promicromonosporaceae</taxon>
        <taxon>Isoptericola</taxon>
    </lineage>
</organism>
<protein>
    <submittedName>
        <fullName evidence="2">Glycosyl transferase family 2</fullName>
    </submittedName>
</protein>
<dbReference type="EMBL" id="PDJJ01000001">
    <property type="protein sequence ID" value="PFG44216.1"/>
    <property type="molecule type" value="Genomic_DNA"/>
</dbReference>
<dbReference type="PANTHER" id="PTHR43685:SF2">
    <property type="entry name" value="GLYCOSYLTRANSFERASE 2-LIKE DOMAIN-CONTAINING PROTEIN"/>
    <property type="match status" value="1"/>
</dbReference>
<evidence type="ECO:0000313" key="3">
    <source>
        <dbReference type="Proteomes" id="UP000224130"/>
    </source>
</evidence>
<dbReference type="InterPro" id="IPR029044">
    <property type="entry name" value="Nucleotide-diphossugar_trans"/>
</dbReference>
<dbReference type="SUPFAM" id="SSF53448">
    <property type="entry name" value="Nucleotide-diphospho-sugar transferases"/>
    <property type="match status" value="1"/>
</dbReference>
<comment type="caution">
    <text evidence="2">The sequence shown here is derived from an EMBL/GenBank/DDBJ whole genome shotgun (WGS) entry which is preliminary data.</text>
</comment>
<dbReference type="Pfam" id="PF00535">
    <property type="entry name" value="Glycos_transf_2"/>
    <property type="match status" value="1"/>
</dbReference>
<dbReference type="OrthoDB" id="3177103at2"/>
<reference evidence="2 3" key="1">
    <citation type="submission" date="2017-10" db="EMBL/GenBank/DDBJ databases">
        <title>Sequencing the genomes of 1000 actinobacteria strains.</title>
        <authorList>
            <person name="Klenk H.-P."/>
        </authorList>
    </citation>
    <scope>NUCLEOTIDE SEQUENCE [LARGE SCALE GENOMIC DNA]</scope>
    <source>
        <strain evidence="2 3">DSM 21863</strain>
    </source>
</reference>
<keyword evidence="2" id="KW-0808">Transferase</keyword>
<dbReference type="CDD" id="cd00761">
    <property type="entry name" value="Glyco_tranf_GTA_type"/>
    <property type="match status" value="1"/>
</dbReference>
<feature type="domain" description="Glycosyltransferase 2-like" evidence="1">
    <location>
        <begin position="9"/>
        <end position="129"/>
    </location>
</feature>
<dbReference type="GO" id="GO:0016740">
    <property type="term" value="F:transferase activity"/>
    <property type="evidence" value="ECO:0007669"/>
    <property type="project" value="UniProtKB-KW"/>
</dbReference>
<gene>
    <name evidence="2" type="ORF">ATJ88_2935</name>
</gene>